<sequence length="552" mass="57843">MKKLALFCLLALSMVACKKDKFAPPEVQTLSITANSPTSITFKGNIVSVGNQTIKDYGFIYSVGSSSIDEKNGTKVSMGAAASEGEFNKTLDSFSYASAYGNTIYARAYITDQNGTVLGTVLSATLPRPNATGISPTSGKVGETINFMGKFYNPSPSNVIVTFQNVPAKVISASDTQISVEIPKGMSAVHGQSVSVNLSISGITVVNSTYFTILANITDFTPKSGPVGTAVSLLGDNLPNNNYYGSAIPIYVGDILVNTNNYSSQVVIPFTAAATNKLYTQINGQKVALPGEFTVVAPQITSINPEEVLQGQYITIYGSNFATRYDTSNGRPMIKLGSNAYVDAGSGNATNFNYSIPTNMAPGDYTVTYKVGPHEVQAPKKITVLSVGIKSFSPTSGAPGREVNITGNFVQGNGYYVAFGSVNVYGTATSSTNLRVIVPTGINPGKVKITFDPSNRQIVAPGDFEILGPTFTSFAPASGVAGTLITIRGTGFSPNTFNTSVRFGTIAVTPISVTENTIVVAVPSNVAPGAMKLSVVSAGQTVVHNDNFTITN</sequence>
<feature type="signal peptide" evidence="2">
    <location>
        <begin position="1"/>
        <end position="18"/>
    </location>
</feature>
<evidence type="ECO:0000313" key="4">
    <source>
        <dbReference type="EMBL" id="MFN0255023.1"/>
    </source>
</evidence>
<evidence type="ECO:0000259" key="3">
    <source>
        <dbReference type="Pfam" id="PF01833"/>
    </source>
</evidence>
<feature type="domain" description="IPT/TIG" evidence="3">
    <location>
        <begin position="129"/>
        <end position="211"/>
    </location>
</feature>
<dbReference type="EMBL" id="SSHJ02000005">
    <property type="protein sequence ID" value="MFN0255023.1"/>
    <property type="molecule type" value="Genomic_DNA"/>
</dbReference>
<dbReference type="Proteomes" id="UP001517247">
    <property type="component" value="Unassembled WGS sequence"/>
</dbReference>
<name>A0ABW9J5G9_9SPHI</name>
<feature type="chain" id="PRO_5045145493" evidence="2">
    <location>
        <begin position="19"/>
        <end position="552"/>
    </location>
</feature>
<feature type="domain" description="IPT/TIG" evidence="3">
    <location>
        <begin position="389"/>
        <end position="464"/>
    </location>
</feature>
<feature type="domain" description="IPT/TIG" evidence="3">
    <location>
        <begin position="298"/>
        <end position="373"/>
    </location>
</feature>
<evidence type="ECO:0000256" key="2">
    <source>
        <dbReference type="SAM" id="SignalP"/>
    </source>
</evidence>
<gene>
    <name evidence="4" type="ORF">E6A44_005530</name>
</gene>
<dbReference type="RefSeq" id="WP_138722169.1">
    <property type="nucleotide sequence ID" value="NZ_SSHJ02000005.1"/>
</dbReference>
<keyword evidence="1 2" id="KW-0732">Signal</keyword>
<dbReference type="PANTHER" id="PTHR46769">
    <property type="entry name" value="POLYCYSTIC KIDNEY AND HEPATIC DISEASE 1 (AUTOSOMAL RECESSIVE)-LIKE 1"/>
    <property type="match status" value="1"/>
</dbReference>
<dbReference type="InterPro" id="IPR002909">
    <property type="entry name" value="IPT_dom"/>
</dbReference>
<evidence type="ECO:0000256" key="1">
    <source>
        <dbReference type="ARBA" id="ARBA00022729"/>
    </source>
</evidence>
<reference evidence="4 5" key="1">
    <citation type="submission" date="2024-12" db="EMBL/GenBank/DDBJ databases">
        <authorList>
            <person name="Hu S."/>
        </authorList>
    </citation>
    <scope>NUCLEOTIDE SEQUENCE [LARGE SCALE GENOMIC DNA]</scope>
    <source>
        <strain evidence="4 5">THG-T11</strain>
    </source>
</reference>
<protein>
    <submittedName>
        <fullName evidence="4">IPT/TIG domain-containing protein</fullName>
    </submittedName>
</protein>
<dbReference type="CDD" id="cd00603">
    <property type="entry name" value="IPT_PCSR"/>
    <property type="match status" value="1"/>
</dbReference>
<dbReference type="InterPro" id="IPR013783">
    <property type="entry name" value="Ig-like_fold"/>
</dbReference>
<dbReference type="InterPro" id="IPR052387">
    <property type="entry name" value="Fibrocystin"/>
</dbReference>
<dbReference type="InterPro" id="IPR014756">
    <property type="entry name" value="Ig_E-set"/>
</dbReference>
<proteinExistence type="predicted"/>
<feature type="domain" description="IPT/TIG" evidence="3">
    <location>
        <begin position="469"/>
        <end position="549"/>
    </location>
</feature>
<keyword evidence="5" id="KW-1185">Reference proteome</keyword>
<comment type="caution">
    <text evidence="4">The sequence shown here is derived from an EMBL/GenBank/DDBJ whole genome shotgun (WGS) entry which is preliminary data.</text>
</comment>
<dbReference type="PANTHER" id="PTHR46769:SF2">
    <property type="entry name" value="FIBROCYSTIN-L ISOFORM 2 PRECURSOR-RELATED"/>
    <property type="match status" value="1"/>
</dbReference>
<dbReference type="Pfam" id="PF01833">
    <property type="entry name" value="TIG"/>
    <property type="match status" value="4"/>
</dbReference>
<dbReference type="PROSITE" id="PS51257">
    <property type="entry name" value="PROKAR_LIPOPROTEIN"/>
    <property type="match status" value="1"/>
</dbReference>
<dbReference type="SUPFAM" id="SSF81296">
    <property type="entry name" value="E set domains"/>
    <property type="match status" value="4"/>
</dbReference>
<dbReference type="Gene3D" id="2.60.40.10">
    <property type="entry name" value="Immunoglobulins"/>
    <property type="match status" value="5"/>
</dbReference>
<evidence type="ECO:0000313" key="5">
    <source>
        <dbReference type="Proteomes" id="UP001517247"/>
    </source>
</evidence>
<organism evidence="4 5">
    <name type="scientific">Pedobacter ureilyticus</name>
    <dbReference type="NCBI Taxonomy" id="1393051"/>
    <lineage>
        <taxon>Bacteria</taxon>
        <taxon>Pseudomonadati</taxon>
        <taxon>Bacteroidota</taxon>
        <taxon>Sphingobacteriia</taxon>
        <taxon>Sphingobacteriales</taxon>
        <taxon>Sphingobacteriaceae</taxon>
        <taxon>Pedobacter</taxon>
    </lineage>
</organism>
<accession>A0ABW9J5G9</accession>